<protein>
    <recommendedName>
        <fullName evidence="3">Twin-arginine translocation pathway signal protein</fullName>
    </recommendedName>
</protein>
<accession>A0A437QZB8</accession>
<dbReference type="PROSITE" id="PS51318">
    <property type="entry name" value="TAT"/>
    <property type="match status" value="1"/>
</dbReference>
<reference evidence="1 2" key="1">
    <citation type="submission" date="2019-01" db="EMBL/GenBank/DDBJ databases">
        <authorList>
            <person name="Chen W.-M."/>
        </authorList>
    </citation>
    <scope>NUCLEOTIDE SEQUENCE [LARGE SCALE GENOMIC DNA]</scope>
    <source>
        <strain evidence="1 2">KYPC3</strain>
    </source>
</reference>
<dbReference type="AlphaFoldDB" id="A0A437QZB8"/>
<dbReference type="Proteomes" id="UP000283077">
    <property type="component" value="Unassembled WGS sequence"/>
</dbReference>
<keyword evidence="2" id="KW-1185">Reference proteome</keyword>
<proteinExistence type="predicted"/>
<dbReference type="OrthoDB" id="5771486at2"/>
<evidence type="ECO:0008006" key="3">
    <source>
        <dbReference type="Google" id="ProtNLM"/>
    </source>
</evidence>
<evidence type="ECO:0000313" key="2">
    <source>
        <dbReference type="Proteomes" id="UP000283077"/>
    </source>
</evidence>
<dbReference type="RefSeq" id="WP_127698581.1">
    <property type="nucleotide sequence ID" value="NZ_SACS01000007.1"/>
</dbReference>
<gene>
    <name evidence="1" type="ORF">EOE67_08130</name>
</gene>
<name>A0A437QZB8_9GAMM</name>
<organism evidence="1 2">
    <name type="scientific">Rheinheimera riviphila</name>
    <dbReference type="NCBI Taxonomy" id="1834037"/>
    <lineage>
        <taxon>Bacteria</taxon>
        <taxon>Pseudomonadati</taxon>
        <taxon>Pseudomonadota</taxon>
        <taxon>Gammaproteobacteria</taxon>
        <taxon>Chromatiales</taxon>
        <taxon>Chromatiaceae</taxon>
        <taxon>Rheinheimera</taxon>
    </lineage>
</organism>
<evidence type="ECO:0000313" key="1">
    <source>
        <dbReference type="EMBL" id="RVU39875.1"/>
    </source>
</evidence>
<sequence length="169" mass="18774">MQRRQFIMLGLAAGATLATGVSLYPLAVADQQERRDAAALVLDAILPALLLGALPQDPKQQQLALLQTRNAALDFLPFLPKRTQAELAQLFLLLSEQVTRLALTGHLIALDQLSIQQRLQLLESWRISYLALLQQAFNGLRALLLGAYYGHPAQWPALSYQAPEFRAYE</sequence>
<comment type="caution">
    <text evidence="1">The sequence shown here is derived from an EMBL/GenBank/DDBJ whole genome shotgun (WGS) entry which is preliminary data.</text>
</comment>
<dbReference type="EMBL" id="SACS01000007">
    <property type="protein sequence ID" value="RVU39875.1"/>
    <property type="molecule type" value="Genomic_DNA"/>
</dbReference>
<dbReference type="InterPro" id="IPR006311">
    <property type="entry name" value="TAT_signal"/>
</dbReference>